<feature type="transmembrane region" description="Helical" evidence="6">
    <location>
        <begin position="74"/>
        <end position="98"/>
    </location>
</feature>
<evidence type="ECO:0000313" key="9">
    <source>
        <dbReference type="Proteomes" id="UP000070168"/>
    </source>
</evidence>
<dbReference type="Proteomes" id="UP000070168">
    <property type="component" value="Unassembled WGS sequence"/>
</dbReference>
<dbReference type="PANTHER" id="PTHR33048:SF19">
    <property type="entry name" value="MEMBRANE PROTEIN PTH11-LIKE, PUTATIVE (AFU_ORTHOLOGUE AFUA_1G14080)-RELATED"/>
    <property type="match status" value="1"/>
</dbReference>
<keyword evidence="2 6" id="KW-0812">Transmembrane</keyword>
<feature type="transmembrane region" description="Helical" evidence="6">
    <location>
        <begin position="151"/>
        <end position="178"/>
    </location>
</feature>
<name>A0A135LSC6_PENPA</name>
<dbReference type="InterPro" id="IPR049326">
    <property type="entry name" value="Rhodopsin_dom_fungi"/>
</dbReference>
<dbReference type="AlphaFoldDB" id="A0A135LSC6"/>
<dbReference type="InterPro" id="IPR052337">
    <property type="entry name" value="SAT4-like"/>
</dbReference>
<dbReference type="GO" id="GO:0016020">
    <property type="term" value="C:membrane"/>
    <property type="evidence" value="ECO:0007669"/>
    <property type="project" value="UniProtKB-SubCell"/>
</dbReference>
<dbReference type="PANTHER" id="PTHR33048">
    <property type="entry name" value="PTH11-LIKE INTEGRAL MEMBRANE PROTEIN (AFU_ORTHOLOGUE AFUA_5G11245)"/>
    <property type="match status" value="1"/>
</dbReference>
<evidence type="ECO:0000256" key="2">
    <source>
        <dbReference type="ARBA" id="ARBA00022692"/>
    </source>
</evidence>
<evidence type="ECO:0000256" key="4">
    <source>
        <dbReference type="ARBA" id="ARBA00023136"/>
    </source>
</evidence>
<protein>
    <recommendedName>
        <fullName evidence="7">Rhodopsin domain-containing protein</fullName>
    </recommendedName>
</protein>
<evidence type="ECO:0000256" key="1">
    <source>
        <dbReference type="ARBA" id="ARBA00004141"/>
    </source>
</evidence>
<dbReference type="EMBL" id="LHQR01000028">
    <property type="protein sequence ID" value="KXG51836.1"/>
    <property type="molecule type" value="Genomic_DNA"/>
</dbReference>
<feature type="transmembrane region" description="Helical" evidence="6">
    <location>
        <begin position="110"/>
        <end position="131"/>
    </location>
</feature>
<reference evidence="8 9" key="1">
    <citation type="journal article" date="2016" name="BMC Genomics">
        <title>Genome sequencing and secondary metabolism of the postharvest pathogen Penicillium griseofulvum.</title>
        <authorList>
            <person name="Banani H."/>
            <person name="Marcet-Houben M."/>
            <person name="Ballester A.R."/>
            <person name="Abbruscato P."/>
            <person name="Gonzalez-Candelas L."/>
            <person name="Gabaldon T."/>
            <person name="Spadaro D."/>
        </authorList>
    </citation>
    <scope>NUCLEOTIDE SEQUENCE [LARGE SCALE GENOMIC DNA]</scope>
    <source>
        <strain evidence="8 9">PG3</strain>
    </source>
</reference>
<evidence type="ECO:0000313" key="8">
    <source>
        <dbReference type="EMBL" id="KXG51836.1"/>
    </source>
</evidence>
<keyword evidence="9" id="KW-1185">Reference proteome</keyword>
<dbReference type="Pfam" id="PF20684">
    <property type="entry name" value="Fung_rhodopsin"/>
    <property type="match status" value="1"/>
</dbReference>
<gene>
    <name evidence="8" type="ORF">PGRI_092290</name>
</gene>
<comment type="caution">
    <text evidence="8">The sequence shown here is derived from an EMBL/GenBank/DDBJ whole genome shotgun (WGS) entry which is preliminary data.</text>
</comment>
<dbReference type="RefSeq" id="XP_040650372.1">
    <property type="nucleotide sequence ID" value="XM_040796942.1"/>
</dbReference>
<feature type="transmembrane region" description="Helical" evidence="6">
    <location>
        <begin position="230"/>
        <end position="253"/>
    </location>
</feature>
<dbReference type="OMA" id="RISSHHW"/>
<keyword evidence="3 6" id="KW-1133">Transmembrane helix</keyword>
<accession>A0A135LSC6</accession>
<dbReference type="STRING" id="5078.A0A135LSC6"/>
<proteinExistence type="inferred from homology"/>
<evidence type="ECO:0000256" key="6">
    <source>
        <dbReference type="SAM" id="Phobius"/>
    </source>
</evidence>
<evidence type="ECO:0000256" key="3">
    <source>
        <dbReference type="ARBA" id="ARBA00022989"/>
    </source>
</evidence>
<dbReference type="GeneID" id="63712242"/>
<feature type="transmembrane region" description="Helical" evidence="6">
    <location>
        <begin position="190"/>
        <end position="210"/>
    </location>
</feature>
<organism evidence="8 9">
    <name type="scientific">Penicillium patulum</name>
    <name type="common">Penicillium griseofulvum</name>
    <dbReference type="NCBI Taxonomy" id="5078"/>
    <lineage>
        <taxon>Eukaryota</taxon>
        <taxon>Fungi</taxon>
        <taxon>Dikarya</taxon>
        <taxon>Ascomycota</taxon>
        <taxon>Pezizomycotina</taxon>
        <taxon>Eurotiomycetes</taxon>
        <taxon>Eurotiomycetidae</taxon>
        <taxon>Eurotiales</taxon>
        <taxon>Aspergillaceae</taxon>
        <taxon>Penicillium</taxon>
    </lineage>
</organism>
<feature type="domain" description="Rhodopsin" evidence="7">
    <location>
        <begin position="35"/>
        <end position="254"/>
    </location>
</feature>
<evidence type="ECO:0000259" key="7">
    <source>
        <dbReference type="Pfam" id="PF20684"/>
    </source>
</evidence>
<keyword evidence="4 6" id="KW-0472">Membrane</keyword>
<dbReference type="OrthoDB" id="2496787at2759"/>
<comment type="subcellular location">
    <subcellularLocation>
        <location evidence="1">Membrane</location>
        <topology evidence="1">Multi-pass membrane protein</topology>
    </subcellularLocation>
</comment>
<sequence length="271" mass="30597">MSKCEIGEAILAAQLWAQECDRPHDNHRGSLRAAIVVLMIPLLIFNNLCVNDGMGYHSYDINFSSMSQVTRLAIWYYLTRIFWLVMIYFIKMSILFLYLRIFPEIPLFRYCVIGTMVFTTVAFIILVPMTIWQCVPIHVIWDLKREDARCLSISGVAYASAGVNIATDIAVFILPLPLLRTLRAPIAQKIGLYGLFGCGIFVIGVASARVPTLRNVEAIRDPTYSNAGTIYWTCAETAVAHLCAGAPAIRPLYVKLRDIVRRKWKEKSDLS</sequence>
<comment type="similarity">
    <text evidence="5">Belongs to the SAT4 family.</text>
</comment>
<feature type="transmembrane region" description="Helical" evidence="6">
    <location>
        <begin position="31"/>
        <end position="54"/>
    </location>
</feature>
<evidence type="ECO:0000256" key="5">
    <source>
        <dbReference type="ARBA" id="ARBA00038359"/>
    </source>
</evidence>